<sequence length="134" mass="14894">MPVNPSTLKWWFGSAAASMRACLSVRRPNAGNTCRRRTPQSHSCRSPSSFCYACLVATFVSVGQLDIGIPESAEAKYFVMWHGCLAAPPSDGDFERRLSPYMGVLDPDHNGILDVSIVIKWPSFKYVVLVEQWP</sequence>
<name>A0A4Z1IDW7_9HELO</name>
<reference evidence="1 2" key="1">
    <citation type="submission" date="2017-12" db="EMBL/GenBank/DDBJ databases">
        <title>Comparative genomics of Botrytis spp.</title>
        <authorList>
            <person name="Valero-Jimenez C.A."/>
            <person name="Tapia P."/>
            <person name="Veloso J."/>
            <person name="Silva-Moreno E."/>
            <person name="Staats M."/>
            <person name="Valdes J.H."/>
            <person name="Van Kan J.A.L."/>
        </authorList>
    </citation>
    <scope>NUCLEOTIDE SEQUENCE [LARGE SCALE GENOMIC DNA]</scope>
    <source>
        <strain evidence="1 2">MUCL11595</strain>
    </source>
</reference>
<dbReference type="EMBL" id="PQXN01000068">
    <property type="protein sequence ID" value="TGO57210.1"/>
    <property type="molecule type" value="Genomic_DNA"/>
</dbReference>
<dbReference type="Proteomes" id="UP000297527">
    <property type="component" value="Unassembled WGS sequence"/>
</dbReference>
<gene>
    <name evidence="1" type="ORF">BCON_0068g00410</name>
</gene>
<comment type="caution">
    <text evidence="1">The sequence shown here is derived from an EMBL/GenBank/DDBJ whole genome shotgun (WGS) entry which is preliminary data.</text>
</comment>
<organism evidence="1 2">
    <name type="scientific">Botryotinia convoluta</name>
    <dbReference type="NCBI Taxonomy" id="54673"/>
    <lineage>
        <taxon>Eukaryota</taxon>
        <taxon>Fungi</taxon>
        <taxon>Dikarya</taxon>
        <taxon>Ascomycota</taxon>
        <taxon>Pezizomycotina</taxon>
        <taxon>Leotiomycetes</taxon>
        <taxon>Helotiales</taxon>
        <taxon>Sclerotiniaceae</taxon>
        <taxon>Botryotinia</taxon>
    </lineage>
</organism>
<accession>A0A4Z1IDW7</accession>
<dbReference type="AlphaFoldDB" id="A0A4Z1IDW7"/>
<protein>
    <submittedName>
        <fullName evidence="1">Uncharacterized protein</fullName>
    </submittedName>
</protein>
<evidence type="ECO:0000313" key="2">
    <source>
        <dbReference type="Proteomes" id="UP000297527"/>
    </source>
</evidence>
<proteinExistence type="predicted"/>
<keyword evidence="2" id="KW-1185">Reference proteome</keyword>
<evidence type="ECO:0000313" key="1">
    <source>
        <dbReference type="EMBL" id="TGO57210.1"/>
    </source>
</evidence>